<feature type="compositionally biased region" description="Polar residues" evidence="1">
    <location>
        <begin position="130"/>
        <end position="150"/>
    </location>
</feature>
<dbReference type="AlphaFoldDB" id="A0A6V8KXH1"/>
<sequence length="159" mass="17648">MDIRNTALIPPDGTTIFARLYDNGWVMQDVLTQLKATADAGVHTPTWSLRDDELIESLDAVHAITQAVAALQSRLVREIDSRGLAIAQHASSTKAWLREHLRISPHAAKRILELAQASTHAPSWPKRSPTAWSTPSKPRSSPPQYSSFPPTWSAKRKRP</sequence>
<reference evidence="2 3" key="2">
    <citation type="submission" date="2020-03" db="EMBL/GenBank/DDBJ databases">
        <authorList>
            <person name="Ichikawa N."/>
            <person name="Kimura A."/>
            <person name="Kitahashi Y."/>
            <person name="Uohara A."/>
        </authorList>
    </citation>
    <scope>NUCLEOTIDE SEQUENCE [LARGE SCALE GENOMIC DNA]</scope>
    <source>
        <strain evidence="2 3">NBRC 108638</strain>
    </source>
</reference>
<dbReference type="EMBL" id="BLPG01000001">
    <property type="protein sequence ID" value="GFJ86537.1"/>
    <property type="molecule type" value="Genomic_DNA"/>
</dbReference>
<dbReference type="RefSeq" id="WP_345540312.1">
    <property type="nucleotide sequence ID" value="NZ_BAABJB010000030.1"/>
</dbReference>
<evidence type="ECO:0000313" key="3">
    <source>
        <dbReference type="Proteomes" id="UP000482960"/>
    </source>
</evidence>
<proteinExistence type="predicted"/>
<name>A0A6V8KXH1_9ACTN</name>
<evidence type="ECO:0000256" key="1">
    <source>
        <dbReference type="SAM" id="MobiDB-lite"/>
    </source>
</evidence>
<organism evidence="2 3">
    <name type="scientific">Phytohabitans rumicis</name>
    <dbReference type="NCBI Taxonomy" id="1076125"/>
    <lineage>
        <taxon>Bacteria</taxon>
        <taxon>Bacillati</taxon>
        <taxon>Actinomycetota</taxon>
        <taxon>Actinomycetes</taxon>
        <taxon>Micromonosporales</taxon>
        <taxon>Micromonosporaceae</taxon>
    </lineage>
</organism>
<accession>A0A6V8KXH1</accession>
<protein>
    <submittedName>
        <fullName evidence="2">Uncharacterized protein</fullName>
    </submittedName>
</protein>
<dbReference type="Proteomes" id="UP000482960">
    <property type="component" value="Unassembled WGS sequence"/>
</dbReference>
<gene>
    <name evidence="2" type="ORF">Prum_001790</name>
</gene>
<reference evidence="2 3" key="1">
    <citation type="submission" date="2020-03" db="EMBL/GenBank/DDBJ databases">
        <title>Whole genome shotgun sequence of Phytohabitans rumicis NBRC 108638.</title>
        <authorList>
            <person name="Komaki H."/>
            <person name="Tamura T."/>
        </authorList>
    </citation>
    <scope>NUCLEOTIDE SEQUENCE [LARGE SCALE GENOMIC DNA]</scope>
    <source>
        <strain evidence="2 3">NBRC 108638</strain>
    </source>
</reference>
<feature type="region of interest" description="Disordered" evidence="1">
    <location>
        <begin position="118"/>
        <end position="159"/>
    </location>
</feature>
<comment type="caution">
    <text evidence="2">The sequence shown here is derived from an EMBL/GenBank/DDBJ whole genome shotgun (WGS) entry which is preliminary data.</text>
</comment>
<evidence type="ECO:0000313" key="2">
    <source>
        <dbReference type="EMBL" id="GFJ86537.1"/>
    </source>
</evidence>
<keyword evidence="3" id="KW-1185">Reference proteome</keyword>